<accession>A0ACC0HYW8</accession>
<name>A0ACC0HYW8_9ERIC</name>
<organism evidence="1 2">
    <name type="scientific">Camellia lanceoleosa</name>
    <dbReference type="NCBI Taxonomy" id="1840588"/>
    <lineage>
        <taxon>Eukaryota</taxon>
        <taxon>Viridiplantae</taxon>
        <taxon>Streptophyta</taxon>
        <taxon>Embryophyta</taxon>
        <taxon>Tracheophyta</taxon>
        <taxon>Spermatophyta</taxon>
        <taxon>Magnoliopsida</taxon>
        <taxon>eudicotyledons</taxon>
        <taxon>Gunneridae</taxon>
        <taxon>Pentapetalae</taxon>
        <taxon>asterids</taxon>
        <taxon>Ericales</taxon>
        <taxon>Theaceae</taxon>
        <taxon>Camellia</taxon>
    </lineage>
</organism>
<protein>
    <submittedName>
        <fullName evidence="1">E3 ubiquitin-protein ligase RGLG2</fullName>
    </submittedName>
</protein>
<evidence type="ECO:0000313" key="2">
    <source>
        <dbReference type="Proteomes" id="UP001060215"/>
    </source>
</evidence>
<dbReference type="EMBL" id="CM045759">
    <property type="protein sequence ID" value="KAI8017156.1"/>
    <property type="molecule type" value="Genomic_DNA"/>
</dbReference>
<keyword evidence="2" id="KW-1185">Reference proteome</keyword>
<evidence type="ECO:0000313" key="1">
    <source>
        <dbReference type="EMBL" id="KAI8017156.1"/>
    </source>
</evidence>
<gene>
    <name evidence="1" type="ORF">LOK49_LG04G03155</name>
</gene>
<comment type="caution">
    <text evidence="1">The sequence shown here is derived from an EMBL/GenBank/DDBJ whole genome shotgun (WGS) entry which is preliminary data.</text>
</comment>
<dbReference type="Proteomes" id="UP001060215">
    <property type="component" value="Chromosome 2"/>
</dbReference>
<proteinExistence type="predicted"/>
<reference evidence="1 2" key="1">
    <citation type="journal article" date="2022" name="Plant J.">
        <title>Chromosome-level genome of Camellia lanceoleosa provides a valuable resource for understanding genome evolution and self-incompatibility.</title>
        <authorList>
            <person name="Gong W."/>
            <person name="Xiao S."/>
            <person name="Wang L."/>
            <person name="Liao Z."/>
            <person name="Chang Y."/>
            <person name="Mo W."/>
            <person name="Hu G."/>
            <person name="Li W."/>
            <person name="Zhao G."/>
            <person name="Zhu H."/>
            <person name="Hu X."/>
            <person name="Ji K."/>
            <person name="Xiang X."/>
            <person name="Song Q."/>
            <person name="Yuan D."/>
            <person name="Jin S."/>
            <person name="Zhang L."/>
        </authorList>
    </citation>
    <scope>NUCLEOTIDE SEQUENCE [LARGE SCALE GENOMIC DNA]</scope>
    <source>
        <strain evidence="1">SQ_2022a</strain>
    </source>
</reference>
<sequence length="156" mass="17423">MVGGVCICSICIKQSNTHTKTEFLNIEVIERPYPDYDIDKSQISYLHYPKPETFSRAECACNLFDSLPLSQCRDLGWMVTEALAHAGLKSSNLIVGIDFTKSNEWTGARSFNRRSLHYIGSGLNLYEQAISSIGKTLAAFDEDNLISCYGFGDEFS</sequence>